<accession>A0A7C1ZXL3</accession>
<dbReference type="Proteomes" id="UP000886384">
    <property type="component" value="Unassembled WGS sequence"/>
</dbReference>
<evidence type="ECO:0000313" key="1">
    <source>
        <dbReference type="EMBL" id="HEC75370.1"/>
    </source>
</evidence>
<name>A0A7C1ZXL3_9GAMM</name>
<gene>
    <name evidence="1" type="ORF">ENI26_13550</name>
</gene>
<dbReference type="EMBL" id="DRHY01000311">
    <property type="protein sequence ID" value="HEC75370.1"/>
    <property type="molecule type" value="Genomic_DNA"/>
</dbReference>
<dbReference type="AlphaFoldDB" id="A0A7C1ZXL3"/>
<proteinExistence type="predicted"/>
<comment type="caution">
    <text evidence="1">The sequence shown here is derived from an EMBL/GenBank/DDBJ whole genome shotgun (WGS) entry which is preliminary data.</text>
</comment>
<protein>
    <submittedName>
        <fullName evidence="1">Uncharacterized protein</fullName>
    </submittedName>
</protein>
<reference evidence="1" key="1">
    <citation type="journal article" date="2020" name="mSystems">
        <title>Genome- and Community-Level Interaction Insights into Carbon Utilization and Element Cycling Functions of Hydrothermarchaeota in Hydrothermal Sediment.</title>
        <authorList>
            <person name="Zhou Z."/>
            <person name="Liu Y."/>
            <person name="Xu W."/>
            <person name="Pan J."/>
            <person name="Luo Z.H."/>
            <person name="Li M."/>
        </authorList>
    </citation>
    <scope>NUCLEOTIDE SEQUENCE [LARGE SCALE GENOMIC DNA]</scope>
    <source>
        <strain evidence="1">HyVt-380</strain>
    </source>
</reference>
<sequence length="136" mass="15431">MNLKSYLLMIAIVWFPANVFAVVVPPIPTDPIYFEPPIEDAPTGSDELTCYQIDLAINKLHPYRYSYKPEYYDDSMNKLATTLVVFDAVPIVQGWLGLGYLGYSAAVGEKEQRRVLVIEQKISALQNLKALKHCYE</sequence>
<organism evidence="1">
    <name type="scientific">Methylophaga aminisulfidivorans</name>
    <dbReference type="NCBI Taxonomy" id="230105"/>
    <lineage>
        <taxon>Bacteria</taxon>
        <taxon>Pseudomonadati</taxon>
        <taxon>Pseudomonadota</taxon>
        <taxon>Gammaproteobacteria</taxon>
        <taxon>Thiotrichales</taxon>
        <taxon>Piscirickettsiaceae</taxon>
        <taxon>Methylophaga</taxon>
    </lineage>
</organism>